<reference evidence="1" key="1">
    <citation type="submission" date="2020-12" db="EMBL/GenBank/DDBJ databases">
        <title>Marinomonas arctica sp. nov., a psychrotolerant bacterium isolated from the Arctic.</title>
        <authorList>
            <person name="Zhang Y."/>
        </authorList>
    </citation>
    <scope>NUCLEOTIDE SEQUENCE</scope>
    <source>
        <strain evidence="1">C1424</strain>
    </source>
</reference>
<proteinExistence type="predicted"/>
<comment type="caution">
    <text evidence="1">The sequence shown here is derived from an EMBL/GenBank/DDBJ whole genome shotgun (WGS) entry which is preliminary data.</text>
</comment>
<protein>
    <submittedName>
        <fullName evidence="1">Transposase</fullName>
    </submittedName>
</protein>
<evidence type="ECO:0000313" key="1">
    <source>
        <dbReference type="EMBL" id="MBJ7539900.1"/>
    </source>
</evidence>
<accession>A0A934JZ27</accession>
<dbReference type="RefSeq" id="WP_199470295.1">
    <property type="nucleotide sequence ID" value="NZ_JAEMNX010000035.1"/>
</dbReference>
<keyword evidence="2" id="KW-1185">Reference proteome</keyword>
<dbReference type="AlphaFoldDB" id="A0A934JZ27"/>
<dbReference type="EMBL" id="JAEMNX010000035">
    <property type="protein sequence ID" value="MBJ7539900.1"/>
    <property type="molecule type" value="Genomic_DNA"/>
</dbReference>
<evidence type="ECO:0000313" key="2">
    <source>
        <dbReference type="Proteomes" id="UP000628710"/>
    </source>
</evidence>
<name>A0A934JZ27_9GAMM</name>
<dbReference type="Proteomes" id="UP000628710">
    <property type="component" value="Unassembled WGS sequence"/>
</dbReference>
<gene>
    <name evidence="1" type="ORF">I8J31_19695</name>
</gene>
<organism evidence="1 2">
    <name type="scientific">Marinomonas transparens</name>
    <dbReference type="NCBI Taxonomy" id="2795388"/>
    <lineage>
        <taxon>Bacteria</taxon>
        <taxon>Pseudomonadati</taxon>
        <taxon>Pseudomonadota</taxon>
        <taxon>Gammaproteobacteria</taxon>
        <taxon>Oceanospirillales</taxon>
        <taxon>Oceanospirillaceae</taxon>
        <taxon>Marinomonas</taxon>
    </lineage>
</organism>
<sequence>MARDLLFRRFIGLGQGVPDHSTIWCFRNLLEKNGLLDAAMTEINTQLGEQSLTSNKVR</sequence>